<accession>A0ABN0Y0E5</accession>
<dbReference type="EMBL" id="BAAACX010000006">
    <property type="protein sequence ID" value="GAA0378954.1"/>
    <property type="molecule type" value="Genomic_DNA"/>
</dbReference>
<dbReference type="Proteomes" id="UP001500340">
    <property type="component" value="Unassembled WGS sequence"/>
</dbReference>
<name>A0ABN0Y0E5_9BACL</name>
<dbReference type="InterPro" id="IPR032693">
    <property type="entry name" value="YtkA-like_dom"/>
</dbReference>
<dbReference type="Pfam" id="PF13115">
    <property type="entry name" value="YtkA"/>
    <property type="match status" value="1"/>
</dbReference>
<reference evidence="2 3" key="1">
    <citation type="journal article" date="2019" name="Int. J. Syst. Evol. Microbiol.">
        <title>The Global Catalogue of Microorganisms (GCM) 10K type strain sequencing project: providing services to taxonomists for standard genome sequencing and annotation.</title>
        <authorList>
            <consortium name="The Broad Institute Genomics Platform"/>
            <consortium name="The Broad Institute Genome Sequencing Center for Infectious Disease"/>
            <person name="Wu L."/>
            <person name="Ma J."/>
        </authorList>
    </citation>
    <scope>NUCLEOTIDE SEQUENCE [LARGE SCALE GENOMIC DNA]</scope>
    <source>
        <strain evidence="2 3">JCM 12774</strain>
    </source>
</reference>
<comment type="caution">
    <text evidence="2">The sequence shown here is derived from an EMBL/GenBank/DDBJ whole genome shotgun (WGS) entry which is preliminary data.</text>
</comment>
<gene>
    <name evidence="2" type="ORF">GCM10008933_07670</name>
</gene>
<proteinExistence type="predicted"/>
<dbReference type="RefSeq" id="WP_343857706.1">
    <property type="nucleotide sequence ID" value="NZ_BAAACX010000006.1"/>
</dbReference>
<keyword evidence="3" id="KW-1185">Reference proteome</keyword>
<feature type="domain" description="YtkA-like" evidence="1">
    <location>
        <begin position="36"/>
        <end position="118"/>
    </location>
</feature>
<protein>
    <recommendedName>
        <fullName evidence="1">YtkA-like domain-containing protein</fullName>
    </recommendedName>
</protein>
<dbReference type="PROSITE" id="PS51257">
    <property type="entry name" value="PROKAR_LIPOPROTEIN"/>
    <property type="match status" value="1"/>
</dbReference>
<evidence type="ECO:0000313" key="3">
    <source>
        <dbReference type="Proteomes" id="UP001500340"/>
    </source>
</evidence>
<organism evidence="2 3">
    <name type="scientific">Paenibacillus motobuensis</name>
    <dbReference type="NCBI Taxonomy" id="295324"/>
    <lineage>
        <taxon>Bacteria</taxon>
        <taxon>Bacillati</taxon>
        <taxon>Bacillota</taxon>
        <taxon>Bacilli</taxon>
        <taxon>Bacillales</taxon>
        <taxon>Paenibacillaceae</taxon>
        <taxon>Paenibacillus</taxon>
    </lineage>
</organism>
<evidence type="ECO:0000259" key="1">
    <source>
        <dbReference type="Pfam" id="PF13115"/>
    </source>
</evidence>
<evidence type="ECO:0000313" key="2">
    <source>
        <dbReference type="EMBL" id="GAA0378954.1"/>
    </source>
</evidence>
<sequence>MRRRSWSVLIFALVLIVISGCGDKKSGNHADNMAMEPIQVGLQVNPTEIQVGEKVRFEAKVTQQGETVDDAKEVMFEIWKDGDAEDQHSKLTVKSAGEGTYVLEKTFKEAGNYQVISHVTARDQHSMPSEKFTVFE</sequence>